<protein>
    <submittedName>
        <fullName evidence="2">Uncharacterized protein</fullName>
    </submittedName>
</protein>
<proteinExistence type="predicted"/>
<dbReference type="PATRIC" id="fig|1423808.3.peg.1831"/>
<accession>A0A0R1L4A3</accession>
<sequence>MTQTKATLITVEEAKALLKDQSDQINERFPRLKKQGKYILPDYRLTRKREAFKIRKHTFLQRHARSYVAFDSENGQTLWMHNFPSLTEALFWLDTGLKPTDTDTNTSYKSWKDLHEEDITALKDILKERSRKRKEAAAAKKAAMVPKKKPAAVKKSTVVKKKKAN</sequence>
<dbReference type="EMBL" id="AZEA01000032">
    <property type="protein sequence ID" value="KRK86882.1"/>
    <property type="molecule type" value="Genomic_DNA"/>
</dbReference>
<comment type="caution">
    <text evidence="2">The sequence shown here is derived from an EMBL/GenBank/DDBJ whole genome shotgun (WGS) entry which is preliminary data.</text>
</comment>
<evidence type="ECO:0000313" key="3">
    <source>
        <dbReference type="Proteomes" id="UP000051581"/>
    </source>
</evidence>
<organism evidence="2 3">
    <name type="scientific">Lentilactobacillus sunkii DSM 19904</name>
    <dbReference type="NCBI Taxonomy" id="1423808"/>
    <lineage>
        <taxon>Bacteria</taxon>
        <taxon>Bacillati</taxon>
        <taxon>Bacillota</taxon>
        <taxon>Bacilli</taxon>
        <taxon>Lactobacillales</taxon>
        <taxon>Lactobacillaceae</taxon>
        <taxon>Lentilactobacillus</taxon>
    </lineage>
</organism>
<dbReference type="RefSeq" id="WP_057826406.1">
    <property type="nucleotide sequence ID" value="NZ_AZEA01000032.1"/>
</dbReference>
<evidence type="ECO:0000256" key="1">
    <source>
        <dbReference type="SAM" id="MobiDB-lite"/>
    </source>
</evidence>
<dbReference type="AlphaFoldDB" id="A0A0R1L4A3"/>
<dbReference type="OrthoDB" id="2321256at2"/>
<reference evidence="2 3" key="1">
    <citation type="journal article" date="2015" name="Genome Announc.">
        <title>Expanding the biotechnology potential of lactobacilli through comparative genomics of 213 strains and associated genera.</title>
        <authorList>
            <person name="Sun Z."/>
            <person name="Harris H.M."/>
            <person name="McCann A."/>
            <person name="Guo C."/>
            <person name="Argimon S."/>
            <person name="Zhang W."/>
            <person name="Yang X."/>
            <person name="Jeffery I.B."/>
            <person name="Cooney J.C."/>
            <person name="Kagawa T.F."/>
            <person name="Liu W."/>
            <person name="Song Y."/>
            <person name="Salvetti E."/>
            <person name="Wrobel A."/>
            <person name="Rasinkangas P."/>
            <person name="Parkhill J."/>
            <person name="Rea M.C."/>
            <person name="O'Sullivan O."/>
            <person name="Ritari J."/>
            <person name="Douillard F.P."/>
            <person name="Paul Ross R."/>
            <person name="Yang R."/>
            <person name="Briner A.E."/>
            <person name="Felis G.E."/>
            <person name="de Vos W.M."/>
            <person name="Barrangou R."/>
            <person name="Klaenhammer T.R."/>
            <person name="Caufield P.W."/>
            <person name="Cui Y."/>
            <person name="Zhang H."/>
            <person name="O'Toole P.W."/>
        </authorList>
    </citation>
    <scope>NUCLEOTIDE SEQUENCE [LARGE SCALE GENOMIC DNA]</scope>
    <source>
        <strain evidence="2 3">DSM 19904</strain>
    </source>
</reference>
<feature type="region of interest" description="Disordered" evidence="1">
    <location>
        <begin position="133"/>
        <end position="165"/>
    </location>
</feature>
<gene>
    <name evidence="2" type="ORF">FD17_GL001809</name>
</gene>
<dbReference type="Proteomes" id="UP000051581">
    <property type="component" value="Unassembled WGS sequence"/>
</dbReference>
<feature type="compositionally biased region" description="Basic residues" evidence="1">
    <location>
        <begin position="146"/>
        <end position="165"/>
    </location>
</feature>
<name>A0A0R1L4A3_9LACO</name>
<keyword evidence="3" id="KW-1185">Reference proteome</keyword>
<evidence type="ECO:0000313" key="2">
    <source>
        <dbReference type="EMBL" id="KRK86882.1"/>
    </source>
</evidence>